<evidence type="ECO:0000256" key="3">
    <source>
        <dbReference type="ARBA" id="ARBA00023163"/>
    </source>
</evidence>
<feature type="domain" description="HTH luxR-type" evidence="4">
    <location>
        <begin position="17"/>
        <end position="82"/>
    </location>
</feature>
<evidence type="ECO:0000256" key="1">
    <source>
        <dbReference type="ARBA" id="ARBA00023015"/>
    </source>
</evidence>
<dbReference type="Gene3D" id="1.10.10.10">
    <property type="entry name" value="Winged helix-like DNA-binding domain superfamily/Winged helix DNA-binding domain"/>
    <property type="match status" value="1"/>
</dbReference>
<dbReference type="CDD" id="cd06170">
    <property type="entry name" value="LuxR_C_like"/>
    <property type="match status" value="1"/>
</dbReference>
<dbReference type="InterPro" id="IPR016032">
    <property type="entry name" value="Sig_transdc_resp-reg_C-effctor"/>
</dbReference>
<evidence type="ECO:0000256" key="2">
    <source>
        <dbReference type="ARBA" id="ARBA00023125"/>
    </source>
</evidence>
<evidence type="ECO:0000259" key="4">
    <source>
        <dbReference type="PROSITE" id="PS50043"/>
    </source>
</evidence>
<dbReference type="SUPFAM" id="SSF46894">
    <property type="entry name" value="C-terminal effector domain of the bipartite response regulators"/>
    <property type="match status" value="1"/>
</dbReference>
<dbReference type="SMART" id="SM00421">
    <property type="entry name" value="HTH_LUXR"/>
    <property type="match status" value="1"/>
</dbReference>
<accession>A0A4Z1BBS8</accession>
<dbReference type="GO" id="GO:0003677">
    <property type="term" value="F:DNA binding"/>
    <property type="evidence" value="ECO:0007669"/>
    <property type="project" value="UniProtKB-KW"/>
</dbReference>
<dbReference type="EMBL" id="SRPE01000014">
    <property type="protein sequence ID" value="TGN22580.1"/>
    <property type="molecule type" value="Genomic_DNA"/>
</dbReference>
<dbReference type="PROSITE" id="PS50043">
    <property type="entry name" value="HTH_LUXR_2"/>
    <property type="match status" value="1"/>
</dbReference>
<dbReference type="AlphaFoldDB" id="A0A4Z1BBS8"/>
<proteinExistence type="predicted"/>
<organism evidence="5 6">
    <name type="scientific">Empedobacter tilapiae</name>
    <dbReference type="NCBI Taxonomy" id="2491114"/>
    <lineage>
        <taxon>Bacteria</taxon>
        <taxon>Pseudomonadati</taxon>
        <taxon>Bacteroidota</taxon>
        <taxon>Flavobacteriia</taxon>
        <taxon>Flavobacteriales</taxon>
        <taxon>Weeksellaceae</taxon>
        <taxon>Empedobacter</taxon>
    </lineage>
</organism>
<dbReference type="Proteomes" id="UP000297998">
    <property type="component" value="Unassembled WGS sequence"/>
</dbReference>
<keyword evidence="3" id="KW-0804">Transcription</keyword>
<keyword evidence="6" id="KW-1185">Reference proteome</keyword>
<dbReference type="PANTHER" id="PTHR44688:SF16">
    <property type="entry name" value="DNA-BINDING TRANSCRIPTIONAL ACTIVATOR DEVR_DOSR"/>
    <property type="match status" value="1"/>
</dbReference>
<dbReference type="GO" id="GO:0006355">
    <property type="term" value="P:regulation of DNA-templated transcription"/>
    <property type="evidence" value="ECO:0007669"/>
    <property type="project" value="InterPro"/>
</dbReference>
<keyword evidence="1" id="KW-0805">Transcription regulation</keyword>
<dbReference type="PROSITE" id="PS00622">
    <property type="entry name" value="HTH_LUXR_1"/>
    <property type="match status" value="1"/>
</dbReference>
<reference evidence="5 6" key="1">
    <citation type="submission" date="2019-03" db="EMBL/GenBank/DDBJ databases">
        <title>Empedobacter tilapiae sp. nov., isolated from an intestine of Nile tilapia Oreochromis niloticus.</title>
        <authorList>
            <person name="Kim Y.-O."/>
            <person name="Yoon J.-H."/>
        </authorList>
    </citation>
    <scope>NUCLEOTIDE SEQUENCE [LARGE SCALE GENOMIC DNA]</scope>
    <source>
        <strain evidence="5 6">MRS2</strain>
    </source>
</reference>
<dbReference type="Pfam" id="PF00196">
    <property type="entry name" value="GerE"/>
    <property type="match status" value="1"/>
</dbReference>
<dbReference type="OrthoDB" id="965844at2"/>
<dbReference type="PANTHER" id="PTHR44688">
    <property type="entry name" value="DNA-BINDING TRANSCRIPTIONAL ACTIVATOR DEVR_DOSR"/>
    <property type="match status" value="1"/>
</dbReference>
<evidence type="ECO:0000313" key="6">
    <source>
        <dbReference type="Proteomes" id="UP000297998"/>
    </source>
</evidence>
<evidence type="ECO:0000313" key="5">
    <source>
        <dbReference type="EMBL" id="TGN22580.1"/>
    </source>
</evidence>
<dbReference type="InterPro" id="IPR000792">
    <property type="entry name" value="Tscrpt_reg_LuxR_C"/>
</dbReference>
<name>A0A4Z1BBS8_9FLAO</name>
<sequence>MEKVKRVLDENEYIRNNYKKFALLTKREKEILTLLSIGKSSMEIADQLFISKETVATHRKNIIRKLDVKSFAELLRFALAFDLITD</sequence>
<protein>
    <submittedName>
        <fullName evidence="5">LuxR family transcriptional regulator</fullName>
    </submittedName>
</protein>
<keyword evidence="2" id="KW-0238">DNA-binding</keyword>
<gene>
    <name evidence="5" type="ORF">E4J94_15910</name>
</gene>
<dbReference type="InterPro" id="IPR036388">
    <property type="entry name" value="WH-like_DNA-bd_sf"/>
</dbReference>
<dbReference type="PRINTS" id="PR00038">
    <property type="entry name" value="HTHLUXR"/>
</dbReference>
<comment type="caution">
    <text evidence="5">The sequence shown here is derived from an EMBL/GenBank/DDBJ whole genome shotgun (WGS) entry which is preliminary data.</text>
</comment>